<feature type="compositionally biased region" description="Polar residues" evidence="1">
    <location>
        <begin position="380"/>
        <end position="428"/>
    </location>
</feature>
<feature type="region of interest" description="Disordered" evidence="1">
    <location>
        <begin position="273"/>
        <end position="293"/>
    </location>
</feature>
<feature type="compositionally biased region" description="Basic and acidic residues" evidence="1">
    <location>
        <begin position="668"/>
        <end position="678"/>
    </location>
</feature>
<feature type="compositionally biased region" description="Acidic residues" evidence="1">
    <location>
        <begin position="489"/>
        <end position="501"/>
    </location>
</feature>
<accession>A0A834XS79</accession>
<feature type="compositionally biased region" description="Basic and acidic residues" evidence="1">
    <location>
        <begin position="569"/>
        <end position="596"/>
    </location>
</feature>
<evidence type="ECO:0000256" key="1">
    <source>
        <dbReference type="SAM" id="MobiDB-lite"/>
    </source>
</evidence>
<feature type="compositionally biased region" description="Polar residues" evidence="1">
    <location>
        <begin position="193"/>
        <end position="208"/>
    </location>
</feature>
<evidence type="ECO:0000313" key="3">
    <source>
        <dbReference type="Proteomes" id="UP000639338"/>
    </source>
</evidence>
<dbReference type="Proteomes" id="UP000639338">
    <property type="component" value="Unassembled WGS sequence"/>
</dbReference>
<feature type="compositionally biased region" description="Low complexity" evidence="1">
    <location>
        <begin position="335"/>
        <end position="350"/>
    </location>
</feature>
<protein>
    <submittedName>
        <fullName evidence="2">Uncharacterized protein</fullName>
    </submittedName>
</protein>
<feature type="compositionally biased region" description="Polar residues" evidence="1">
    <location>
        <begin position="112"/>
        <end position="125"/>
    </location>
</feature>
<feature type="region of interest" description="Disordered" evidence="1">
    <location>
        <begin position="475"/>
        <end position="694"/>
    </location>
</feature>
<dbReference type="OrthoDB" id="7490880at2759"/>
<feature type="region of interest" description="Disordered" evidence="1">
    <location>
        <begin position="112"/>
        <end position="221"/>
    </location>
</feature>
<dbReference type="AlphaFoldDB" id="A0A834XS79"/>
<comment type="caution">
    <text evidence="2">The sequence shown here is derived from an EMBL/GenBank/DDBJ whole genome shotgun (WGS) entry which is preliminary data.</text>
</comment>
<reference evidence="2 3" key="1">
    <citation type="submission" date="2020-08" db="EMBL/GenBank/DDBJ databases">
        <title>Aphidius gifuensis genome sequencing and assembly.</title>
        <authorList>
            <person name="Du Z."/>
        </authorList>
    </citation>
    <scope>NUCLEOTIDE SEQUENCE [LARGE SCALE GENOMIC DNA]</scope>
    <source>
        <strain evidence="2">YNYX2018</strain>
        <tissue evidence="2">Adults</tissue>
    </source>
</reference>
<gene>
    <name evidence="2" type="ORF">HCN44_000502</name>
</gene>
<feature type="region of interest" description="Disordered" evidence="1">
    <location>
        <begin position="309"/>
        <end position="449"/>
    </location>
</feature>
<evidence type="ECO:0000313" key="2">
    <source>
        <dbReference type="EMBL" id="KAF7990697.1"/>
    </source>
</evidence>
<feature type="compositionally biased region" description="Polar residues" evidence="1">
    <location>
        <begin position="316"/>
        <end position="325"/>
    </location>
</feature>
<feature type="compositionally biased region" description="Basic residues" evidence="1">
    <location>
        <begin position="1"/>
        <end position="13"/>
    </location>
</feature>
<organism evidence="2 3">
    <name type="scientific">Aphidius gifuensis</name>
    <name type="common">Parasitoid wasp</name>
    <dbReference type="NCBI Taxonomy" id="684658"/>
    <lineage>
        <taxon>Eukaryota</taxon>
        <taxon>Metazoa</taxon>
        <taxon>Ecdysozoa</taxon>
        <taxon>Arthropoda</taxon>
        <taxon>Hexapoda</taxon>
        <taxon>Insecta</taxon>
        <taxon>Pterygota</taxon>
        <taxon>Neoptera</taxon>
        <taxon>Endopterygota</taxon>
        <taxon>Hymenoptera</taxon>
        <taxon>Apocrita</taxon>
        <taxon>Ichneumonoidea</taxon>
        <taxon>Braconidae</taxon>
        <taxon>Aphidiinae</taxon>
        <taxon>Aphidius</taxon>
    </lineage>
</organism>
<sequence>MARRRSQNRRSSMRKSLDQSGFLLDNSNVNNEEIDENFLDEYLGNQTNASDPSATIKLSLTQQLNSDSEVDKSNISENWYKSKNITTPSQDVMPKPSTNRILRIKRDKSIVNDTTSASDSDNQTEIIKKRRPLFGKHRKSKGEPNLYENALKSDNDKTIESEPTHTVKRTSNAVERGSMSFDEKIPKKKPRLTKNTSFHSHQDSNTSTDSEKPRKKRTDLFRVKNTHERKSVVYSDIINDDDESFVGPSQPLKKSADKQLSVTLNMSQEKPRFTPDIKKSVGHSRRVSDDYDKHEKKTAVLGDKITDRISSHDTSKNSYTNVSTKRVTDENNSRIKSFSVSNKKNVSISSQDIGHEGDVTVNTTTNDKKNNADVIDETKYTMTQESTPSISDESRKSSQSSVNNISHDNTMSSSIRRDSQMSQDISNTSSISEKLKESSSDSISSVSNEKIVQESIDQDYEIEQVDSTIENSINDLITDDSEEPKYDDADNDNIQEDEEISVDSLQKNNSSRMNSSLRNTNQTAEEKLIEISQEQSVHEAVKNKKSKSPLSSKSNDQSLDKTTPTTTTKSKESTKDNKKNTSTRKTDSSKVREIKTPKSLKKTQQTKDSMDTPFIPSRKSENIRKRSLDLSKNNENKSNKKINSDDVDDDKTTATPRRSARLSKIAIRKSESEGDHQLSKTTRKSTRQSKSNIK</sequence>
<feature type="compositionally biased region" description="Basic and acidic residues" evidence="1">
    <location>
        <begin position="618"/>
        <end position="644"/>
    </location>
</feature>
<feature type="compositionally biased region" description="Low complexity" evidence="1">
    <location>
        <begin position="508"/>
        <end position="521"/>
    </location>
</feature>
<feature type="compositionally biased region" description="Basic and acidic residues" evidence="1">
    <location>
        <begin position="151"/>
        <end position="165"/>
    </location>
</feature>
<name>A0A834XS79_APHGI</name>
<dbReference type="EMBL" id="JACMRX010000004">
    <property type="protein sequence ID" value="KAF7990697.1"/>
    <property type="molecule type" value="Genomic_DNA"/>
</dbReference>
<feature type="compositionally biased region" description="Basic residues" evidence="1">
    <location>
        <begin position="128"/>
        <end position="140"/>
    </location>
</feature>
<feature type="compositionally biased region" description="Basic residues" evidence="1">
    <location>
        <begin position="681"/>
        <end position="694"/>
    </location>
</feature>
<feature type="region of interest" description="Disordered" evidence="1">
    <location>
        <begin position="1"/>
        <end position="29"/>
    </location>
</feature>
<proteinExistence type="predicted"/>
<feature type="compositionally biased region" description="Low complexity" evidence="1">
    <location>
        <begin position="440"/>
        <end position="449"/>
    </location>
</feature>
<keyword evidence="3" id="KW-1185">Reference proteome</keyword>
<feature type="compositionally biased region" description="Basic and acidic residues" evidence="1">
    <location>
        <begin position="366"/>
        <end position="379"/>
    </location>
</feature>